<feature type="compositionally biased region" description="Polar residues" evidence="1">
    <location>
        <begin position="447"/>
        <end position="463"/>
    </location>
</feature>
<dbReference type="AlphaFoldDB" id="A0AA36H2D0"/>
<evidence type="ECO:0000313" key="3">
    <source>
        <dbReference type="EMBL" id="CAJ0602457.1"/>
    </source>
</evidence>
<proteinExistence type="predicted"/>
<reference evidence="3" key="1">
    <citation type="submission" date="2023-07" db="EMBL/GenBank/DDBJ databases">
        <authorList>
            <consortium name="CYATHOMIX"/>
        </authorList>
    </citation>
    <scope>NUCLEOTIDE SEQUENCE</scope>
    <source>
        <strain evidence="3">N/A</strain>
    </source>
</reference>
<gene>
    <name evidence="3" type="ORF">CYNAS_LOCUS14440</name>
</gene>
<accession>A0AA36H2D0</accession>
<keyword evidence="2" id="KW-0472">Membrane</keyword>
<comment type="caution">
    <text evidence="3">The sequence shown here is derived from an EMBL/GenBank/DDBJ whole genome shotgun (WGS) entry which is preliminary data.</text>
</comment>
<organism evidence="3 4">
    <name type="scientific">Cylicocyclus nassatus</name>
    <name type="common">Nematode worm</name>
    <dbReference type="NCBI Taxonomy" id="53992"/>
    <lineage>
        <taxon>Eukaryota</taxon>
        <taxon>Metazoa</taxon>
        <taxon>Ecdysozoa</taxon>
        <taxon>Nematoda</taxon>
        <taxon>Chromadorea</taxon>
        <taxon>Rhabditida</taxon>
        <taxon>Rhabditina</taxon>
        <taxon>Rhabditomorpha</taxon>
        <taxon>Strongyloidea</taxon>
        <taxon>Strongylidae</taxon>
        <taxon>Cylicocyclus</taxon>
    </lineage>
</organism>
<protein>
    <submittedName>
        <fullName evidence="3">Uncharacterized protein</fullName>
    </submittedName>
</protein>
<evidence type="ECO:0000256" key="1">
    <source>
        <dbReference type="SAM" id="MobiDB-lite"/>
    </source>
</evidence>
<sequence>MTGEHSVGAFAARCLLDESQSAELLEEIDENDLMLVTESGSEVSSQYQWMFPASVVVALASLILTWQYIIPTAIATGFLLCAYLARMFAKWRLRKFIRILEELDAAARRANQALLKREMLSFGLGLSKSQALSACRLELFRRCRATVFYVTALADCLVSADFMSEERDRLVSGFYTEEMRELVQSDVNVDSPHVTQRGIGALLDLFVLHRSEVLRLLVLYLHRSSALLSLKLVLRIIFVLIYDISGHVTRLNAFTNTVLHERTKTNKLHPAEAAKIGGLDEVAVMLDEIITKIASKNASADEVRTALQRVLSMRIFNATAKTLNDEKVDEMDDGSTEKEYGARPNAVLRELAPPRPLRDEVFEVIASSEGNEGKIMSFEDEVLHQNPELMDELHRALEGRASEFAARERRALAAFYGVTDAELDELEEAQNCCEDDEDDVQGKEETSSTVYESSDHNYQPDNRMTSDDTTENPPSRALPADLLAALRMRSSGAEQVIGDDDDDDD</sequence>
<keyword evidence="2" id="KW-1133">Transmembrane helix</keyword>
<keyword evidence="4" id="KW-1185">Reference proteome</keyword>
<name>A0AA36H2D0_CYLNA</name>
<feature type="transmembrane region" description="Helical" evidence="2">
    <location>
        <begin position="72"/>
        <end position="89"/>
    </location>
</feature>
<evidence type="ECO:0000256" key="2">
    <source>
        <dbReference type="SAM" id="Phobius"/>
    </source>
</evidence>
<evidence type="ECO:0000313" key="4">
    <source>
        <dbReference type="Proteomes" id="UP001176961"/>
    </source>
</evidence>
<feature type="region of interest" description="Disordered" evidence="1">
    <location>
        <begin position="431"/>
        <end position="479"/>
    </location>
</feature>
<keyword evidence="2" id="KW-0812">Transmembrane</keyword>
<dbReference type="Proteomes" id="UP001176961">
    <property type="component" value="Unassembled WGS sequence"/>
</dbReference>
<dbReference type="EMBL" id="CATQJL010000305">
    <property type="protein sequence ID" value="CAJ0602457.1"/>
    <property type="molecule type" value="Genomic_DNA"/>
</dbReference>